<name>A0A420ZCP0_UNCK3</name>
<reference evidence="7 8" key="1">
    <citation type="submission" date="2018-06" db="EMBL/GenBank/DDBJ databases">
        <title>Extensive metabolic versatility and redundancy in microbially diverse, dynamic hydrothermal sediments.</title>
        <authorList>
            <person name="Dombrowski N."/>
            <person name="Teske A."/>
            <person name="Baker B.J."/>
        </authorList>
    </citation>
    <scope>NUCLEOTIDE SEQUENCE [LARGE SCALE GENOMIC DNA]</scope>
    <source>
        <strain evidence="7">B79_G16</strain>
    </source>
</reference>
<evidence type="ECO:0000313" key="7">
    <source>
        <dbReference type="EMBL" id="RLC37245.1"/>
    </source>
</evidence>
<evidence type="ECO:0000313" key="8">
    <source>
        <dbReference type="Proteomes" id="UP000281261"/>
    </source>
</evidence>
<evidence type="ECO:0000256" key="2">
    <source>
        <dbReference type="ARBA" id="ARBA00006896"/>
    </source>
</evidence>
<accession>A0A420ZCP0</accession>
<gene>
    <name evidence="7" type="primary">csm2</name>
    <name evidence="7" type="ORF">DRH29_02675</name>
</gene>
<keyword evidence="4" id="KW-0694">RNA-binding</keyword>
<proteinExistence type="inferred from homology"/>
<dbReference type="AlphaFoldDB" id="A0A420ZCP0"/>
<sequence>MSNYEQHRVETTNKIKIPESLFEFNSPNFVKIMSEHGDADKFAKNLRKLKSTQLRKFFDEIKSIEKELKTKKDADEALNKLLLLVPKIKYSKARDLVPEEFSEFVSKSVKRIVNSSDKEKEKMIINFVKIFEAIIAYHKYHYPKS</sequence>
<evidence type="ECO:0000256" key="3">
    <source>
        <dbReference type="ARBA" id="ARBA00016118"/>
    </source>
</evidence>
<comment type="function">
    <text evidence="1">This subunit may be involved in monitoring complementarity of crRNA and target RNA.</text>
</comment>
<dbReference type="GO" id="GO:0003723">
    <property type="term" value="F:RNA binding"/>
    <property type="evidence" value="ECO:0007669"/>
    <property type="project" value="UniProtKB-KW"/>
</dbReference>
<evidence type="ECO:0000256" key="6">
    <source>
        <dbReference type="ARBA" id="ARBA00031723"/>
    </source>
</evidence>
<keyword evidence="5" id="KW-0051">Antiviral defense</keyword>
<evidence type="ECO:0000256" key="5">
    <source>
        <dbReference type="ARBA" id="ARBA00023118"/>
    </source>
</evidence>
<protein>
    <recommendedName>
        <fullName evidence="3">CRISPR system Cms protein Csm2</fullName>
    </recommendedName>
    <alternativeName>
        <fullName evidence="6">CRISPR type III A-associated protein Csm2</fullName>
    </alternativeName>
</protein>
<dbReference type="NCBIfam" id="TIGR01870">
    <property type="entry name" value="cas_TM1810_Csm2"/>
    <property type="match status" value="1"/>
</dbReference>
<dbReference type="InterPro" id="IPR010149">
    <property type="entry name" value="CRISPR-assoc_prot_Csm2_III-A"/>
</dbReference>
<dbReference type="EMBL" id="QMNG01000008">
    <property type="protein sequence ID" value="RLC37245.1"/>
    <property type="molecule type" value="Genomic_DNA"/>
</dbReference>
<evidence type="ECO:0000256" key="1">
    <source>
        <dbReference type="ARBA" id="ARBA00003640"/>
    </source>
</evidence>
<dbReference type="Proteomes" id="UP000281261">
    <property type="component" value="Unassembled WGS sequence"/>
</dbReference>
<dbReference type="GO" id="GO:0051607">
    <property type="term" value="P:defense response to virus"/>
    <property type="evidence" value="ECO:0007669"/>
    <property type="project" value="UniProtKB-KW"/>
</dbReference>
<comment type="similarity">
    <text evidence="2">Belongs to the CRISPR-associated Csm2 family.</text>
</comment>
<comment type="caution">
    <text evidence="7">The sequence shown here is derived from an EMBL/GenBank/DDBJ whole genome shotgun (WGS) entry which is preliminary data.</text>
</comment>
<evidence type="ECO:0000256" key="4">
    <source>
        <dbReference type="ARBA" id="ARBA00022884"/>
    </source>
</evidence>
<organism evidence="7 8">
    <name type="scientific">candidate division Kazan bacterium</name>
    <dbReference type="NCBI Taxonomy" id="2202143"/>
    <lineage>
        <taxon>Bacteria</taxon>
        <taxon>Bacteria division Kazan-3B-28</taxon>
    </lineage>
</organism>
<dbReference type="Pfam" id="PF03750">
    <property type="entry name" value="Csm2_III-A"/>
    <property type="match status" value="1"/>
</dbReference>